<dbReference type="AlphaFoldDB" id="A0A919BRH4"/>
<feature type="domain" description="Transposase Helix-turn-helix" evidence="4">
    <location>
        <begin position="4"/>
        <end position="48"/>
    </location>
</feature>
<keyword evidence="6" id="KW-1185">Reference proteome</keyword>
<evidence type="ECO:0000313" key="6">
    <source>
        <dbReference type="Proteomes" id="UP000632849"/>
    </source>
</evidence>
<name>A0A919BRH4_STRFL</name>
<keyword evidence="2" id="KW-0479">Metal-binding</keyword>
<comment type="cofactor">
    <cofactor evidence="1">
        <name>a divalent metal cation</name>
        <dbReference type="ChEBI" id="CHEBI:60240"/>
    </cofactor>
</comment>
<evidence type="ECO:0000259" key="4">
    <source>
        <dbReference type="Pfam" id="PF13613"/>
    </source>
</evidence>
<protein>
    <submittedName>
        <fullName evidence="5">Transposase</fullName>
    </submittedName>
</protein>
<reference evidence="5" key="2">
    <citation type="submission" date="2020-09" db="EMBL/GenBank/DDBJ databases">
        <authorList>
            <person name="Sun Q."/>
            <person name="Ohkuma M."/>
        </authorList>
    </citation>
    <scope>NUCLEOTIDE SEQUENCE</scope>
    <source>
        <strain evidence="5">JCM 4122</strain>
    </source>
</reference>
<accession>A0A919BRH4</accession>
<evidence type="ECO:0000259" key="3">
    <source>
        <dbReference type="Pfam" id="PF13359"/>
    </source>
</evidence>
<dbReference type="InterPro" id="IPR027806">
    <property type="entry name" value="HARBI1_dom"/>
</dbReference>
<proteinExistence type="predicted"/>
<dbReference type="EMBL" id="BNBE01000002">
    <property type="protein sequence ID" value="GHG05417.1"/>
    <property type="molecule type" value="Genomic_DNA"/>
</dbReference>
<reference evidence="5" key="1">
    <citation type="journal article" date="2014" name="Int. J. Syst. Evol. Microbiol.">
        <title>Complete genome sequence of Corynebacterium casei LMG S-19264T (=DSM 44701T), isolated from a smear-ripened cheese.</title>
        <authorList>
            <consortium name="US DOE Joint Genome Institute (JGI-PGF)"/>
            <person name="Walter F."/>
            <person name="Albersmeier A."/>
            <person name="Kalinowski J."/>
            <person name="Ruckert C."/>
        </authorList>
    </citation>
    <scope>NUCLEOTIDE SEQUENCE</scope>
    <source>
        <strain evidence="5">JCM 4122</strain>
    </source>
</reference>
<dbReference type="Pfam" id="PF13613">
    <property type="entry name" value="HTH_Tnp_4"/>
    <property type="match status" value="1"/>
</dbReference>
<feature type="domain" description="DDE Tnp4" evidence="3">
    <location>
        <begin position="78"/>
        <end position="237"/>
    </location>
</feature>
<evidence type="ECO:0000313" key="5">
    <source>
        <dbReference type="EMBL" id="GHG05417.1"/>
    </source>
</evidence>
<dbReference type="GO" id="GO:0046872">
    <property type="term" value="F:metal ion binding"/>
    <property type="evidence" value="ECO:0007669"/>
    <property type="project" value="UniProtKB-KW"/>
</dbReference>
<sequence>MFVDRLVATLIHLRHDLPHTVLALLYEVDRSTMTRAVGEVRRLLAGRGFAVPKRPGLRLRTLEDVFVYAQAEGVLLRLDATEVQVRRPTASRGGRRAFVSGKKKQNTMKATVIADHHGRTLWTDALRPGRMHDATAARTAGIASCFHTFDLVQVLLDDGYLGLSRDHRGKALTQPRKLRPGATLPFLEHNERQRHEHSSQRITVEHALADHKRWKQLQRWIHRRDRLPDTYRAIAGLVSDRNTTT</sequence>
<dbReference type="Pfam" id="PF13359">
    <property type="entry name" value="DDE_Tnp_4"/>
    <property type="match status" value="1"/>
</dbReference>
<evidence type="ECO:0000256" key="1">
    <source>
        <dbReference type="ARBA" id="ARBA00001968"/>
    </source>
</evidence>
<dbReference type="Proteomes" id="UP000632849">
    <property type="component" value="Unassembled WGS sequence"/>
</dbReference>
<gene>
    <name evidence="5" type="ORF">GCM10017667_40300</name>
</gene>
<evidence type="ECO:0000256" key="2">
    <source>
        <dbReference type="ARBA" id="ARBA00022723"/>
    </source>
</evidence>
<dbReference type="InterPro" id="IPR027805">
    <property type="entry name" value="Transposase_HTH_dom"/>
</dbReference>
<comment type="caution">
    <text evidence="5">The sequence shown here is derived from an EMBL/GenBank/DDBJ whole genome shotgun (WGS) entry which is preliminary data.</text>
</comment>
<organism evidence="5 6">
    <name type="scientific">Streptomyces filamentosus</name>
    <name type="common">Streptomyces roseosporus</name>
    <dbReference type="NCBI Taxonomy" id="67294"/>
    <lineage>
        <taxon>Bacteria</taxon>
        <taxon>Bacillati</taxon>
        <taxon>Actinomycetota</taxon>
        <taxon>Actinomycetes</taxon>
        <taxon>Kitasatosporales</taxon>
        <taxon>Streptomycetaceae</taxon>
        <taxon>Streptomyces</taxon>
    </lineage>
</organism>